<sequence>MPFTNHEAYKAQRLLNDLILLPRDALQLPAQTLVNKYNLDAREARILTSQEERSSFGAVLAGAFIKRPPLRVVGAVE</sequence>
<protein>
    <submittedName>
        <fullName evidence="1">Uncharacterized protein</fullName>
    </submittedName>
</protein>
<dbReference type="EMBL" id="GBEZ01023984">
    <property type="protein sequence ID" value="JAC62951.1"/>
    <property type="molecule type" value="Transcribed_RNA"/>
</dbReference>
<dbReference type="AlphaFoldDB" id="A0A061QXA8"/>
<proteinExistence type="predicted"/>
<accession>A0A061QXA8</accession>
<evidence type="ECO:0000313" key="1">
    <source>
        <dbReference type="EMBL" id="JAC62951.1"/>
    </source>
</evidence>
<feature type="non-terminal residue" evidence="1">
    <location>
        <position position="77"/>
    </location>
</feature>
<name>A0A061QXA8_9CHLO</name>
<gene>
    <name evidence="1" type="ORF">TSPGSL018_21873</name>
</gene>
<organism evidence="1">
    <name type="scientific">Tetraselmis sp. GSL018</name>
    <dbReference type="NCBI Taxonomy" id="582737"/>
    <lineage>
        <taxon>Eukaryota</taxon>
        <taxon>Viridiplantae</taxon>
        <taxon>Chlorophyta</taxon>
        <taxon>core chlorophytes</taxon>
        <taxon>Chlorodendrophyceae</taxon>
        <taxon>Chlorodendrales</taxon>
        <taxon>Chlorodendraceae</taxon>
        <taxon>Tetraselmis</taxon>
    </lineage>
</organism>
<reference evidence="1" key="1">
    <citation type="submission" date="2014-05" db="EMBL/GenBank/DDBJ databases">
        <title>The transcriptome of the halophilic microalga Tetraselmis sp. GSL018 isolated from the Great Salt Lake, Utah.</title>
        <authorList>
            <person name="Jinkerson R.E."/>
            <person name="D'Adamo S."/>
            <person name="Posewitz M.C."/>
        </authorList>
    </citation>
    <scope>NUCLEOTIDE SEQUENCE</scope>
    <source>
        <strain evidence="1">GSL018</strain>
    </source>
</reference>